<organism evidence="6 7">
    <name type="scientific">Adineta ricciae</name>
    <name type="common">Rotifer</name>
    <dbReference type="NCBI Taxonomy" id="249248"/>
    <lineage>
        <taxon>Eukaryota</taxon>
        <taxon>Metazoa</taxon>
        <taxon>Spiralia</taxon>
        <taxon>Gnathifera</taxon>
        <taxon>Rotifera</taxon>
        <taxon>Eurotatoria</taxon>
        <taxon>Bdelloidea</taxon>
        <taxon>Adinetida</taxon>
        <taxon>Adinetidae</taxon>
        <taxon>Adineta</taxon>
    </lineage>
</organism>
<dbReference type="SUPFAM" id="SSF102462">
    <property type="entry name" value="Peptidyl-tRNA hydrolase II"/>
    <property type="match status" value="1"/>
</dbReference>
<keyword evidence="2" id="KW-0378">Hydrolase</keyword>
<comment type="catalytic activity">
    <reaction evidence="4">
        <text>an N-acyl-L-alpha-aminoacyl-tRNA + H2O = an N-acyl-L-amino acid + a tRNA + H(+)</text>
        <dbReference type="Rhea" id="RHEA:54448"/>
        <dbReference type="Rhea" id="RHEA-COMP:10123"/>
        <dbReference type="Rhea" id="RHEA-COMP:13883"/>
        <dbReference type="ChEBI" id="CHEBI:15377"/>
        <dbReference type="ChEBI" id="CHEBI:15378"/>
        <dbReference type="ChEBI" id="CHEBI:59874"/>
        <dbReference type="ChEBI" id="CHEBI:78442"/>
        <dbReference type="ChEBI" id="CHEBI:138191"/>
        <dbReference type="EC" id="3.1.1.29"/>
    </reaction>
</comment>
<dbReference type="Gene3D" id="3.40.1490.10">
    <property type="entry name" value="Bit1"/>
    <property type="match status" value="1"/>
</dbReference>
<evidence type="ECO:0000256" key="2">
    <source>
        <dbReference type="ARBA" id="ARBA00022801"/>
    </source>
</evidence>
<dbReference type="EMBL" id="CAJNOJ010000038">
    <property type="protein sequence ID" value="CAF0922617.1"/>
    <property type="molecule type" value="Genomic_DNA"/>
</dbReference>
<dbReference type="GO" id="GO:0004045">
    <property type="term" value="F:peptidyl-tRNA hydrolase activity"/>
    <property type="evidence" value="ECO:0007669"/>
    <property type="project" value="UniProtKB-EC"/>
</dbReference>
<feature type="compositionally biased region" description="Low complexity" evidence="5">
    <location>
        <begin position="264"/>
        <end position="275"/>
    </location>
</feature>
<proteinExistence type="inferred from homology"/>
<evidence type="ECO:0000256" key="1">
    <source>
        <dbReference type="ARBA" id="ARBA00013260"/>
    </source>
</evidence>
<evidence type="ECO:0000313" key="7">
    <source>
        <dbReference type="Proteomes" id="UP000663852"/>
    </source>
</evidence>
<comment type="similarity">
    <text evidence="3">Belongs to the PTH2 family.</text>
</comment>
<reference evidence="6" key="1">
    <citation type="submission" date="2021-02" db="EMBL/GenBank/DDBJ databases">
        <authorList>
            <person name="Nowell W R."/>
        </authorList>
    </citation>
    <scope>NUCLEOTIDE SEQUENCE</scope>
</reference>
<evidence type="ECO:0000313" key="6">
    <source>
        <dbReference type="EMBL" id="CAF0922617.1"/>
    </source>
</evidence>
<feature type="region of interest" description="Disordered" evidence="5">
    <location>
        <begin position="246"/>
        <end position="275"/>
    </location>
</feature>
<dbReference type="InterPro" id="IPR002833">
    <property type="entry name" value="PTH2"/>
</dbReference>
<dbReference type="InterPro" id="IPR023476">
    <property type="entry name" value="Pep_tRNA_hydro_II_dom_sf"/>
</dbReference>
<dbReference type="PANTHER" id="PTHR12649:SF11">
    <property type="entry name" value="PEPTIDYL-TRNA HYDROLASE 2, MITOCHONDRIAL"/>
    <property type="match status" value="1"/>
</dbReference>
<gene>
    <name evidence="6" type="ORF">EDS130_LOCUS10853</name>
</gene>
<dbReference type="GO" id="GO:0005829">
    <property type="term" value="C:cytosol"/>
    <property type="evidence" value="ECO:0007669"/>
    <property type="project" value="TreeGrafter"/>
</dbReference>
<evidence type="ECO:0000256" key="4">
    <source>
        <dbReference type="ARBA" id="ARBA00048707"/>
    </source>
</evidence>
<dbReference type="Pfam" id="PF01981">
    <property type="entry name" value="PTH2"/>
    <property type="match status" value="1"/>
</dbReference>
<sequence length="275" mass="29528">MAEGGPPAAAAASSSYTGDDVNQEYFASLIEMGIHRDEARQVLCSQILVPSQHMISVFQALRLVNNRSLEEALAIVLGDPSLIPPKSSTSTSGACIEQATETPYESNVIPTDPDTTDANMFTYKMLFVVNGSLPMSSGKLAAQVAHSAIDLYQQILNRRLMALNFWSISGQKKIVVRANSAEELLDIQQRVSVHKSVLTSIIHDAGRTEIASGSITCLGIFGTNDQLDPITGHLKLMTDCLRCGGGNNQQQKSKKNKKDAEAASNSTPDDTSNTS</sequence>
<dbReference type="Proteomes" id="UP000663852">
    <property type="component" value="Unassembled WGS sequence"/>
</dbReference>
<dbReference type="AlphaFoldDB" id="A0A814B0N7"/>
<dbReference type="FunFam" id="3.40.1490.10:FF:000002">
    <property type="entry name" value="Peptidyl-tRNA hydrolase 2, mitochondrial"/>
    <property type="match status" value="1"/>
</dbReference>
<protein>
    <recommendedName>
        <fullName evidence="1">peptidyl-tRNA hydrolase</fullName>
        <ecNumber evidence="1">3.1.1.29</ecNumber>
    </recommendedName>
</protein>
<name>A0A814B0N7_ADIRI</name>
<evidence type="ECO:0000256" key="3">
    <source>
        <dbReference type="ARBA" id="ARBA00038050"/>
    </source>
</evidence>
<accession>A0A814B0N7</accession>
<dbReference type="OrthoDB" id="1733656at2759"/>
<dbReference type="EC" id="3.1.1.29" evidence="1"/>
<evidence type="ECO:0000256" key="5">
    <source>
        <dbReference type="SAM" id="MobiDB-lite"/>
    </source>
</evidence>
<dbReference type="PANTHER" id="PTHR12649">
    <property type="entry name" value="PEPTIDYL-TRNA HYDROLASE 2"/>
    <property type="match status" value="1"/>
</dbReference>
<comment type="caution">
    <text evidence="6">The sequence shown here is derived from an EMBL/GenBank/DDBJ whole genome shotgun (WGS) entry which is preliminary data.</text>
</comment>
<dbReference type="NCBIfam" id="TIGR00283">
    <property type="entry name" value="arch_pth2"/>
    <property type="match status" value="1"/>
</dbReference>